<evidence type="ECO:0000313" key="1">
    <source>
        <dbReference type="EMBL" id="MDQ0904786.1"/>
    </source>
</evidence>
<dbReference type="Proteomes" id="UP001234216">
    <property type="component" value="Unassembled WGS sequence"/>
</dbReference>
<gene>
    <name evidence="1" type="ORF">QFZ22_000771</name>
</gene>
<dbReference type="AlphaFoldDB" id="A0AAW8F407"/>
<comment type="caution">
    <text evidence="1">The sequence shown here is derived from an EMBL/GenBank/DDBJ whole genome shotgun (WGS) entry which is preliminary data.</text>
</comment>
<dbReference type="EMBL" id="JAUSZV010000005">
    <property type="protein sequence ID" value="MDQ0904786.1"/>
    <property type="molecule type" value="Genomic_DNA"/>
</dbReference>
<dbReference type="RefSeq" id="WP_306972325.1">
    <property type="nucleotide sequence ID" value="NZ_JAUSYQ010000002.1"/>
</dbReference>
<sequence>MYRTRYRVTLVAPRPALLTPRVTQPAAAAPSVAATLGRKLPLLGR</sequence>
<accession>A0AAW8F407</accession>
<protein>
    <submittedName>
        <fullName evidence="1">Uncharacterized protein</fullName>
    </submittedName>
</protein>
<evidence type="ECO:0000313" key="2">
    <source>
        <dbReference type="Proteomes" id="UP001234216"/>
    </source>
</evidence>
<proteinExistence type="predicted"/>
<organism evidence="1 2">
    <name type="scientific">Streptomyces canus</name>
    <dbReference type="NCBI Taxonomy" id="58343"/>
    <lineage>
        <taxon>Bacteria</taxon>
        <taxon>Bacillati</taxon>
        <taxon>Actinomycetota</taxon>
        <taxon>Actinomycetes</taxon>
        <taxon>Kitasatosporales</taxon>
        <taxon>Streptomycetaceae</taxon>
        <taxon>Streptomyces</taxon>
        <taxon>Streptomyces aurantiacus group</taxon>
    </lineage>
</organism>
<name>A0AAW8F407_9ACTN</name>
<reference evidence="1" key="1">
    <citation type="submission" date="2023-07" db="EMBL/GenBank/DDBJ databases">
        <title>Comparative genomics of wheat-associated soil bacteria to identify genetic determinants of phenazine resistance.</title>
        <authorList>
            <person name="Mouncey N."/>
        </authorList>
    </citation>
    <scope>NUCLEOTIDE SEQUENCE</scope>
    <source>
        <strain evidence="1">V4I22</strain>
    </source>
</reference>